<gene>
    <name evidence="10" type="ORF">ACFQ3F_02835</name>
</gene>
<evidence type="ECO:0000256" key="3">
    <source>
        <dbReference type="ARBA" id="ARBA00022475"/>
    </source>
</evidence>
<evidence type="ECO:0000256" key="7">
    <source>
        <dbReference type="SAM" id="Phobius"/>
    </source>
</evidence>
<dbReference type="EMBL" id="JBHTLX010000005">
    <property type="protein sequence ID" value="MFD1246715.1"/>
    <property type="molecule type" value="Genomic_DNA"/>
</dbReference>
<proteinExistence type="inferred from homology"/>
<keyword evidence="4 7" id="KW-0812">Transmembrane</keyword>
<comment type="caution">
    <text evidence="10">The sequence shown here is derived from an EMBL/GenBank/DDBJ whole genome shotgun (WGS) entry which is preliminary data.</text>
</comment>
<feature type="transmembrane region" description="Helical" evidence="7">
    <location>
        <begin position="275"/>
        <end position="297"/>
    </location>
</feature>
<keyword evidence="5 7" id="KW-1133">Transmembrane helix</keyword>
<evidence type="ECO:0000256" key="4">
    <source>
        <dbReference type="ARBA" id="ARBA00022692"/>
    </source>
</evidence>
<evidence type="ECO:0000256" key="5">
    <source>
        <dbReference type="ARBA" id="ARBA00022989"/>
    </source>
</evidence>
<feature type="transmembrane region" description="Helical" evidence="7">
    <location>
        <begin position="503"/>
        <end position="524"/>
    </location>
</feature>
<keyword evidence="3" id="KW-1003">Cell membrane</keyword>
<evidence type="ECO:0000256" key="1">
    <source>
        <dbReference type="ARBA" id="ARBA00004651"/>
    </source>
</evidence>
<feature type="domain" description="ABC3 transporter permease C-terminal" evidence="8">
    <location>
        <begin position="285"/>
        <end position="388"/>
    </location>
</feature>
<evidence type="ECO:0000259" key="9">
    <source>
        <dbReference type="Pfam" id="PF12704"/>
    </source>
</evidence>
<dbReference type="RefSeq" id="WP_367917806.1">
    <property type="nucleotide sequence ID" value="NZ_BAABAC010000005.1"/>
</dbReference>
<feature type="transmembrane region" description="Helical" evidence="7">
    <location>
        <begin position="363"/>
        <end position="384"/>
    </location>
</feature>
<dbReference type="Proteomes" id="UP001597229">
    <property type="component" value="Unassembled WGS sequence"/>
</dbReference>
<dbReference type="InterPro" id="IPR051447">
    <property type="entry name" value="Lipoprotein-release_system"/>
</dbReference>
<comment type="subcellular location">
    <subcellularLocation>
        <location evidence="1">Cell membrane</location>
        <topology evidence="1">Multi-pass membrane protein</topology>
    </subcellularLocation>
</comment>
<feature type="transmembrane region" description="Helical" evidence="7">
    <location>
        <begin position="446"/>
        <end position="467"/>
    </location>
</feature>
<evidence type="ECO:0000259" key="8">
    <source>
        <dbReference type="Pfam" id="PF02687"/>
    </source>
</evidence>
<dbReference type="Pfam" id="PF12704">
    <property type="entry name" value="MacB_PCD"/>
    <property type="match status" value="1"/>
</dbReference>
<name>A0ABW3VVA2_9ACTN</name>
<sequence>MIGLWLAGLIRHRWRRLAAAALGIALAVGLMASLGSFLAATTATMTRRASAGVAIDWQVQVDHGPAAPVLQAITADPGTRAAVPVTFAATPGFAATTQGTTQTTGAGQVLGLPAAWARTFPLAIRVLTGRLDGALVAQQTAANLQVQVGDTVRVRRAGAPPYAVRIAGVVDLQQADSLFQKVGAPPQSQLSAPPDNVLLLPPAAFAHAYGGRSGVVTQIHVRRSHSLPADPAAAYVSETGAARHLELVSGGAAVVGDNLGSVLGSAREDAAYARILFLFLGLPGAVLAALITAAVARSGAARRQREQALLRSRGATSGTLWALVLAETVLVALGGAVVGLGAAAVVGAWMFGSVGFGAGMTASVVWAGGAVVAGLLVALVSVAAPARHEIAGRAVARAGWARPRWLAYGLDLVLLAVAAALVIAAGRNQYQLVLAPEGVPSISVSYWAFLAPGLAWVGATLATWRLADLVVGPGRRLLGRLLRPVSAGLAPTAALMLSRQRSLIARSVVLLALALAFAISTATFDATYRQQAEVDAELTNGADVTVTEPPGSPASQGVVQQLRGLPGVADAEPLLHRYAYVGSDLQDLYGIDPHSISRATSLQDAYFQGGTADQLLRRLATTPDGALVSAETVNDYQLSPGDTLRLRLQDQRSGRYLRVTFTYVGIVNEFPTAPKDSFIVANSAYVAQQTKDPSVATVLVRTDTSPRQVAGHVRAVLGPGPTVGTLDQARGLVSSSLTSIDMSGLTRLELAYAVLVAGAAGGLVLALSLNERRRTVAVLTALGARRNQLARIAWAEPVVVIVMGVLAGLLTGWGMSRLLVTMLTGVFDPPPSSLAYPWTYLATVVVGAVLATAVAAHQVLRQAGRSAREALRESLT</sequence>
<comment type="similarity">
    <text evidence="2">Belongs to the ABC-4 integral membrane protein family. LolC/E subfamily.</text>
</comment>
<feature type="transmembrane region" description="Helical" evidence="7">
    <location>
        <begin position="750"/>
        <end position="769"/>
    </location>
</feature>
<dbReference type="Pfam" id="PF02687">
    <property type="entry name" value="FtsX"/>
    <property type="match status" value="2"/>
</dbReference>
<dbReference type="InterPro" id="IPR003838">
    <property type="entry name" value="ABC3_permease_C"/>
</dbReference>
<feature type="transmembrane region" description="Helical" evidence="7">
    <location>
        <begin position="405"/>
        <end position="426"/>
    </location>
</feature>
<evidence type="ECO:0000256" key="2">
    <source>
        <dbReference type="ARBA" id="ARBA00005236"/>
    </source>
</evidence>
<accession>A0ABW3VVA2</accession>
<feature type="transmembrane region" description="Helical" evidence="7">
    <location>
        <begin position="789"/>
        <end position="815"/>
    </location>
</feature>
<keyword evidence="6 7" id="KW-0472">Membrane</keyword>
<evidence type="ECO:0000313" key="11">
    <source>
        <dbReference type="Proteomes" id="UP001597229"/>
    </source>
</evidence>
<feature type="transmembrane region" description="Helical" evidence="7">
    <location>
        <begin position="318"/>
        <end position="351"/>
    </location>
</feature>
<organism evidence="10 11">
    <name type="scientific">Nocardioides ginsengisoli</name>
    <dbReference type="NCBI Taxonomy" id="363868"/>
    <lineage>
        <taxon>Bacteria</taxon>
        <taxon>Bacillati</taxon>
        <taxon>Actinomycetota</taxon>
        <taxon>Actinomycetes</taxon>
        <taxon>Propionibacteriales</taxon>
        <taxon>Nocardioidaceae</taxon>
        <taxon>Nocardioides</taxon>
    </lineage>
</organism>
<feature type="transmembrane region" description="Helical" evidence="7">
    <location>
        <begin position="835"/>
        <end position="856"/>
    </location>
</feature>
<reference evidence="11" key="1">
    <citation type="journal article" date="2019" name="Int. J. Syst. Evol. Microbiol.">
        <title>The Global Catalogue of Microorganisms (GCM) 10K type strain sequencing project: providing services to taxonomists for standard genome sequencing and annotation.</title>
        <authorList>
            <consortium name="The Broad Institute Genomics Platform"/>
            <consortium name="The Broad Institute Genome Sequencing Center for Infectious Disease"/>
            <person name="Wu L."/>
            <person name="Ma J."/>
        </authorList>
    </citation>
    <scope>NUCLEOTIDE SEQUENCE [LARGE SCALE GENOMIC DNA]</scope>
    <source>
        <strain evidence="11">CCUG 52478</strain>
    </source>
</reference>
<dbReference type="PANTHER" id="PTHR30489:SF0">
    <property type="entry name" value="LIPOPROTEIN-RELEASING SYSTEM TRANSMEMBRANE PROTEIN LOLE"/>
    <property type="match status" value="1"/>
</dbReference>
<feature type="domain" description="ABC3 transporter permease C-terminal" evidence="8">
    <location>
        <begin position="753"/>
        <end position="858"/>
    </location>
</feature>
<evidence type="ECO:0000256" key="6">
    <source>
        <dbReference type="ARBA" id="ARBA00023136"/>
    </source>
</evidence>
<dbReference type="InterPro" id="IPR025857">
    <property type="entry name" value="MacB_PCD"/>
</dbReference>
<evidence type="ECO:0000313" key="10">
    <source>
        <dbReference type="EMBL" id="MFD1246715.1"/>
    </source>
</evidence>
<dbReference type="PANTHER" id="PTHR30489">
    <property type="entry name" value="LIPOPROTEIN-RELEASING SYSTEM TRANSMEMBRANE PROTEIN LOLE"/>
    <property type="match status" value="1"/>
</dbReference>
<feature type="domain" description="MacB-like periplasmic core" evidence="9">
    <location>
        <begin position="18"/>
        <end position="221"/>
    </location>
</feature>
<protein>
    <submittedName>
        <fullName evidence="10">ABC transporter permease</fullName>
    </submittedName>
</protein>
<keyword evidence="11" id="KW-1185">Reference proteome</keyword>